<accession>A0A1W0WRB4</accession>
<evidence type="ECO:0000313" key="1">
    <source>
        <dbReference type="EMBL" id="OQV17693.1"/>
    </source>
</evidence>
<organism evidence="1 2">
    <name type="scientific">Hypsibius exemplaris</name>
    <name type="common">Freshwater tardigrade</name>
    <dbReference type="NCBI Taxonomy" id="2072580"/>
    <lineage>
        <taxon>Eukaryota</taxon>
        <taxon>Metazoa</taxon>
        <taxon>Ecdysozoa</taxon>
        <taxon>Tardigrada</taxon>
        <taxon>Eutardigrada</taxon>
        <taxon>Parachela</taxon>
        <taxon>Hypsibioidea</taxon>
        <taxon>Hypsibiidae</taxon>
        <taxon>Hypsibius</taxon>
    </lineage>
</organism>
<proteinExistence type="predicted"/>
<gene>
    <name evidence="1" type="ORF">BV898_08151</name>
</gene>
<dbReference type="AlphaFoldDB" id="A0A1W0WRB4"/>
<name>A0A1W0WRB4_HYPEX</name>
<sequence>MAAFKNKICLGFSPALTHDDAQTLLMTDIQRINQPCIYMIAVINHCNSSVRFRITCDDLDSGQKVLTAHEMCRVSFWTESPKDTLVFCQTRDLMERTLNFDAWGGSAPRDLNVWSLLPDSDNGLALNGQVRKGWSGSVKAVSGFAEGIEEMSEDEDYFDLNDPETIEFGFDGRISDLYDGQRYLWSGHS</sequence>
<reference evidence="2" key="1">
    <citation type="submission" date="2017-01" db="EMBL/GenBank/DDBJ databases">
        <title>Comparative genomics of anhydrobiosis in the tardigrade Hypsibius dujardini.</title>
        <authorList>
            <person name="Yoshida Y."/>
            <person name="Koutsovoulos G."/>
            <person name="Laetsch D."/>
            <person name="Stevens L."/>
            <person name="Kumar S."/>
            <person name="Horikawa D."/>
            <person name="Ishino K."/>
            <person name="Komine S."/>
            <person name="Tomita M."/>
            <person name="Blaxter M."/>
            <person name="Arakawa K."/>
        </authorList>
    </citation>
    <scope>NUCLEOTIDE SEQUENCE [LARGE SCALE GENOMIC DNA]</scope>
    <source>
        <strain evidence="2">Z151</strain>
    </source>
</reference>
<protein>
    <submittedName>
        <fullName evidence="1">Uncharacterized protein</fullName>
    </submittedName>
</protein>
<keyword evidence="2" id="KW-1185">Reference proteome</keyword>
<comment type="caution">
    <text evidence="1">The sequence shown here is derived from an EMBL/GenBank/DDBJ whole genome shotgun (WGS) entry which is preliminary data.</text>
</comment>
<evidence type="ECO:0000313" key="2">
    <source>
        <dbReference type="Proteomes" id="UP000192578"/>
    </source>
</evidence>
<dbReference type="Proteomes" id="UP000192578">
    <property type="component" value="Unassembled WGS sequence"/>
</dbReference>
<dbReference type="OrthoDB" id="10476386at2759"/>
<dbReference type="EMBL" id="MTYJ01000057">
    <property type="protein sequence ID" value="OQV17693.1"/>
    <property type="molecule type" value="Genomic_DNA"/>
</dbReference>